<evidence type="ECO:0000256" key="7">
    <source>
        <dbReference type="ARBA" id="ARBA00023136"/>
    </source>
</evidence>
<keyword evidence="7 8" id="KW-0472">Membrane</keyword>
<dbReference type="RefSeq" id="WP_151674599.1">
    <property type="nucleotide sequence ID" value="NZ_BKCG01000006.1"/>
</dbReference>
<dbReference type="GO" id="GO:0000166">
    <property type="term" value="F:nucleotide binding"/>
    <property type="evidence" value="ECO:0007669"/>
    <property type="project" value="UniProtKB-KW"/>
</dbReference>
<evidence type="ECO:0000256" key="4">
    <source>
        <dbReference type="ARBA" id="ARBA00022741"/>
    </source>
</evidence>
<name>A0A5J4J023_9FLAO</name>
<comment type="caution">
    <text evidence="10">The sequence shown here is derived from an EMBL/GenBank/DDBJ whole genome shotgun (WGS) entry which is preliminary data.</text>
</comment>
<keyword evidence="3 8" id="KW-0812">Transmembrane</keyword>
<evidence type="ECO:0000256" key="8">
    <source>
        <dbReference type="SAM" id="Phobius"/>
    </source>
</evidence>
<keyword evidence="6" id="KW-0051">Antiviral defense</keyword>
<reference evidence="10 11" key="1">
    <citation type="submission" date="2019-08" db="EMBL/GenBank/DDBJ databases">
        <title>Draft genome sequence of Ulvibacter marinus type strain NBRC 109484.</title>
        <authorList>
            <person name="Kawano K."/>
            <person name="Ushijima N."/>
            <person name="Kihara M."/>
            <person name="Itoh H."/>
        </authorList>
    </citation>
    <scope>NUCLEOTIDE SEQUENCE [LARGE SCALE GENOMIC DNA]</scope>
    <source>
        <strain evidence="10 11">NBRC 109484</strain>
    </source>
</reference>
<dbReference type="GO" id="GO:0005886">
    <property type="term" value="C:plasma membrane"/>
    <property type="evidence" value="ECO:0007669"/>
    <property type="project" value="UniProtKB-SubCell"/>
</dbReference>
<dbReference type="Proteomes" id="UP000326509">
    <property type="component" value="Unassembled WGS sequence"/>
</dbReference>
<organism evidence="10 11">
    <name type="scientific">Patiriisocius marinus</name>
    <dbReference type="NCBI Taxonomy" id="1397112"/>
    <lineage>
        <taxon>Bacteria</taxon>
        <taxon>Pseudomonadati</taxon>
        <taxon>Bacteroidota</taxon>
        <taxon>Flavobacteriia</taxon>
        <taxon>Flavobacteriales</taxon>
        <taxon>Flavobacteriaceae</taxon>
        <taxon>Patiriisocius</taxon>
    </lineage>
</organism>
<comment type="subcellular location">
    <subcellularLocation>
        <location evidence="1">Cell membrane</location>
    </subcellularLocation>
</comment>
<keyword evidence="11" id="KW-1185">Reference proteome</keyword>
<feature type="transmembrane region" description="Helical" evidence="8">
    <location>
        <begin position="169"/>
        <end position="189"/>
    </location>
</feature>
<dbReference type="EMBL" id="BKCG01000006">
    <property type="protein sequence ID" value="GER60152.1"/>
    <property type="molecule type" value="Genomic_DNA"/>
</dbReference>
<dbReference type="AlphaFoldDB" id="A0A5J4J023"/>
<keyword evidence="5 8" id="KW-1133">Transmembrane helix</keyword>
<proteinExistence type="predicted"/>
<evidence type="ECO:0000256" key="1">
    <source>
        <dbReference type="ARBA" id="ARBA00004236"/>
    </source>
</evidence>
<keyword evidence="2" id="KW-1003">Cell membrane</keyword>
<dbReference type="GO" id="GO:0051607">
    <property type="term" value="P:defense response to virus"/>
    <property type="evidence" value="ECO:0007669"/>
    <property type="project" value="UniProtKB-KW"/>
</dbReference>
<keyword evidence="4" id="KW-0547">Nucleotide-binding</keyword>
<feature type="transmembrane region" description="Helical" evidence="8">
    <location>
        <begin position="42"/>
        <end position="61"/>
    </location>
</feature>
<dbReference type="InterPro" id="IPR043760">
    <property type="entry name" value="PycTM_dom"/>
</dbReference>
<evidence type="ECO:0000313" key="11">
    <source>
        <dbReference type="Proteomes" id="UP000326509"/>
    </source>
</evidence>
<protein>
    <recommendedName>
        <fullName evidence="9">Pycsar effector protein domain-containing protein</fullName>
    </recommendedName>
</protein>
<evidence type="ECO:0000256" key="6">
    <source>
        <dbReference type="ARBA" id="ARBA00023118"/>
    </source>
</evidence>
<evidence type="ECO:0000313" key="10">
    <source>
        <dbReference type="EMBL" id="GER60152.1"/>
    </source>
</evidence>
<evidence type="ECO:0000256" key="2">
    <source>
        <dbReference type="ARBA" id="ARBA00022475"/>
    </source>
</evidence>
<evidence type="ECO:0000256" key="3">
    <source>
        <dbReference type="ARBA" id="ARBA00022692"/>
    </source>
</evidence>
<gene>
    <name evidence="10" type="ORF">ULMA_22600</name>
</gene>
<evidence type="ECO:0000256" key="5">
    <source>
        <dbReference type="ARBA" id="ARBA00022989"/>
    </source>
</evidence>
<feature type="transmembrane region" description="Helical" evidence="8">
    <location>
        <begin position="73"/>
        <end position="93"/>
    </location>
</feature>
<feature type="domain" description="Pycsar effector protein" evidence="9">
    <location>
        <begin position="25"/>
        <end position="182"/>
    </location>
</feature>
<evidence type="ECO:0000259" key="9">
    <source>
        <dbReference type="Pfam" id="PF18967"/>
    </source>
</evidence>
<dbReference type="Pfam" id="PF18967">
    <property type="entry name" value="PycTM"/>
    <property type="match status" value="1"/>
</dbReference>
<dbReference type="OrthoDB" id="5728337at2"/>
<sequence>MDNSAKLKQMIEDNSPERAIQSFYRQVLDNHLRLSDLADSKANTLLYINAILISLFAASLFSKFDVESNKYLIIPSLVLLTFSLIVIYLSVLVTNPKVSSGKFTIEDIESNNVNLMFFGNFYKMDLDVYEDAVKKSLKSKEKIYGMLTKDLYFQGVVLDKKYRLLKTTYTVFICGLLISCGFFAVAYSLTQVG</sequence>
<accession>A0A5J4J023</accession>